<protein>
    <recommendedName>
        <fullName evidence="6">Large ribosomal subunit protein uL6 alpha-beta domain-containing protein</fullName>
    </recommendedName>
</protein>
<dbReference type="InterPro" id="IPR019906">
    <property type="entry name" value="Ribosomal_uL6_bac-type"/>
</dbReference>
<evidence type="ECO:0000259" key="6">
    <source>
        <dbReference type="Pfam" id="PF00347"/>
    </source>
</evidence>
<evidence type="ECO:0000256" key="4">
    <source>
        <dbReference type="ARBA" id="ARBA00022980"/>
    </source>
</evidence>
<accession>A0A381XYF6</accession>
<evidence type="ECO:0000256" key="1">
    <source>
        <dbReference type="ARBA" id="ARBA00009356"/>
    </source>
</evidence>
<dbReference type="InterPro" id="IPR020040">
    <property type="entry name" value="Ribosomal_uL6_a/b-dom"/>
</dbReference>
<dbReference type="Pfam" id="PF00347">
    <property type="entry name" value="Ribosomal_L6"/>
    <property type="match status" value="2"/>
</dbReference>
<comment type="similarity">
    <text evidence="1">Belongs to the universal ribosomal protein uL6 family.</text>
</comment>
<evidence type="ECO:0000256" key="2">
    <source>
        <dbReference type="ARBA" id="ARBA00022730"/>
    </source>
</evidence>
<dbReference type="GO" id="GO:0022625">
    <property type="term" value="C:cytosolic large ribosomal subunit"/>
    <property type="evidence" value="ECO:0007669"/>
    <property type="project" value="TreeGrafter"/>
</dbReference>
<name>A0A381XYF6_9ZZZZ</name>
<feature type="domain" description="Large ribosomal subunit protein uL6 alpha-beta" evidence="6">
    <location>
        <begin position="11"/>
        <end position="82"/>
    </location>
</feature>
<dbReference type="FunFam" id="3.90.930.12:FF:000001">
    <property type="entry name" value="50S ribosomal protein L6"/>
    <property type="match status" value="1"/>
</dbReference>
<evidence type="ECO:0000256" key="3">
    <source>
        <dbReference type="ARBA" id="ARBA00022884"/>
    </source>
</evidence>
<dbReference type="PANTHER" id="PTHR11655:SF14">
    <property type="entry name" value="LARGE RIBOSOMAL SUBUNIT PROTEIN UL6M"/>
    <property type="match status" value="1"/>
</dbReference>
<dbReference type="PRINTS" id="PR00059">
    <property type="entry name" value="RIBOSOMALL6"/>
</dbReference>
<dbReference type="Gene3D" id="3.90.930.12">
    <property type="entry name" value="Ribosomal protein L6, alpha-beta domain"/>
    <property type="match status" value="2"/>
</dbReference>
<dbReference type="GO" id="GO:0019843">
    <property type="term" value="F:rRNA binding"/>
    <property type="evidence" value="ECO:0007669"/>
    <property type="project" value="UniProtKB-KW"/>
</dbReference>
<dbReference type="FunFam" id="3.90.930.12:FF:000002">
    <property type="entry name" value="50S ribosomal protein L6"/>
    <property type="match status" value="1"/>
</dbReference>
<dbReference type="AlphaFoldDB" id="A0A381XYF6"/>
<proteinExistence type="inferred from homology"/>
<dbReference type="InterPro" id="IPR036789">
    <property type="entry name" value="Ribosomal_uL6-like_a/b-dom_sf"/>
</dbReference>
<dbReference type="EMBL" id="UINC01016852">
    <property type="protein sequence ID" value="SVA69856.1"/>
    <property type="molecule type" value="Genomic_DNA"/>
</dbReference>
<dbReference type="InterPro" id="IPR000702">
    <property type="entry name" value="Ribosomal_uL6-like"/>
</dbReference>
<feature type="domain" description="Large ribosomal subunit protein uL6 alpha-beta" evidence="6">
    <location>
        <begin position="91"/>
        <end position="164"/>
    </location>
</feature>
<dbReference type="PANTHER" id="PTHR11655">
    <property type="entry name" value="60S/50S RIBOSOMAL PROTEIN L6/L9"/>
    <property type="match status" value="1"/>
</dbReference>
<sequence length="180" mass="19470">MSRIGKMPVPVPDAVKVAINGRTITAEGPKGKIQLDLPELTDAKLEEGQVVVTRESEVKRARAMHGLARSLINNMVVGVEKGFVKKLEIHGVGFKAALQGKVLNLQLGYSHDINHNIPNGITVTVDKGTNITVEGPDKALVGKVASEVRSYYPVEPYKGKGVRYADEHVVRKQGKQIEAG</sequence>
<keyword evidence="3" id="KW-0694">RNA-binding</keyword>
<dbReference type="HAMAP" id="MF_01365_B">
    <property type="entry name" value="Ribosomal_uL6_B"/>
    <property type="match status" value="1"/>
</dbReference>
<dbReference type="PIRSF" id="PIRSF002162">
    <property type="entry name" value="Ribosomal_L6"/>
    <property type="match status" value="1"/>
</dbReference>
<organism evidence="7">
    <name type="scientific">marine metagenome</name>
    <dbReference type="NCBI Taxonomy" id="408172"/>
    <lineage>
        <taxon>unclassified sequences</taxon>
        <taxon>metagenomes</taxon>
        <taxon>ecological metagenomes</taxon>
    </lineage>
</organism>
<keyword evidence="2" id="KW-0699">rRNA-binding</keyword>
<evidence type="ECO:0000256" key="5">
    <source>
        <dbReference type="ARBA" id="ARBA00023274"/>
    </source>
</evidence>
<dbReference type="GO" id="GO:0002181">
    <property type="term" value="P:cytoplasmic translation"/>
    <property type="evidence" value="ECO:0007669"/>
    <property type="project" value="TreeGrafter"/>
</dbReference>
<evidence type="ECO:0000313" key="7">
    <source>
        <dbReference type="EMBL" id="SVA69856.1"/>
    </source>
</evidence>
<dbReference type="GO" id="GO:0003735">
    <property type="term" value="F:structural constituent of ribosome"/>
    <property type="evidence" value="ECO:0007669"/>
    <property type="project" value="InterPro"/>
</dbReference>
<keyword evidence="5" id="KW-0687">Ribonucleoprotein</keyword>
<gene>
    <name evidence="7" type="ORF">METZ01_LOCUS122710</name>
</gene>
<dbReference type="NCBIfam" id="TIGR03654">
    <property type="entry name" value="L6_bact"/>
    <property type="match status" value="1"/>
</dbReference>
<dbReference type="SUPFAM" id="SSF56053">
    <property type="entry name" value="Ribosomal protein L6"/>
    <property type="match status" value="2"/>
</dbReference>
<reference evidence="7" key="1">
    <citation type="submission" date="2018-05" db="EMBL/GenBank/DDBJ databases">
        <authorList>
            <person name="Lanie J.A."/>
            <person name="Ng W.-L."/>
            <person name="Kazmierczak K.M."/>
            <person name="Andrzejewski T.M."/>
            <person name="Davidsen T.M."/>
            <person name="Wayne K.J."/>
            <person name="Tettelin H."/>
            <person name="Glass J.I."/>
            <person name="Rusch D."/>
            <person name="Podicherti R."/>
            <person name="Tsui H.-C.T."/>
            <person name="Winkler M.E."/>
        </authorList>
    </citation>
    <scope>NUCLEOTIDE SEQUENCE</scope>
</reference>
<keyword evidence="4" id="KW-0689">Ribosomal protein</keyword>